<reference evidence="2 3" key="1">
    <citation type="journal article" date="2019" name="Commun. Biol.">
        <title>The bagworm genome reveals a unique fibroin gene that provides high tensile strength.</title>
        <authorList>
            <person name="Kono N."/>
            <person name="Nakamura H."/>
            <person name="Ohtoshi R."/>
            <person name="Tomita M."/>
            <person name="Numata K."/>
            <person name="Arakawa K."/>
        </authorList>
    </citation>
    <scope>NUCLEOTIDE SEQUENCE [LARGE SCALE GENOMIC DNA]</scope>
</reference>
<feature type="region of interest" description="Disordered" evidence="1">
    <location>
        <begin position="15"/>
        <end position="41"/>
    </location>
</feature>
<evidence type="ECO:0000256" key="1">
    <source>
        <dbReference type="SAM" id="MobiDB-lite"/>
    </source>
</evidence>
<keyword evidence="3" id="KW-1185">Reference proteome</keyword>
<sequence>MIILGRFRCGQICSQSPSGDKARLTPAPLPPPAPSPRERVSPLDPLQALACSLGNTTATPGRNIKVFEGRQVSSCRIITMHFFEMPPQRFPDSLTYFEDKFPYCGSITTRRFDTRHAWLPEDLFV</sequence>
<accession>A0A4C1XU83</accession>
<proteinExistence type="predicted"/>
<dbReference type="EMBL" id="BGZK01000948">
    <property type="protein sequence ID" value="GBP66134.1"/>
    <property type="molecule type" value="Genomic_DNA"/>
</dbReference>
<organism evidence="2 3">
    <name type="scientific">Eumeta variegata</name>
    <name type="common">Bagworm moth</name>
    <name type="synonym">Eumeta japonica</name>
    <dbReference type="NCBI Taxonomy" id="151549"/>
    <lineage>
        <taxon>Eukaryota</taxon>
        <taxon>Metazoa</taxon>
        <taxon>Ecdysozoa</taxon>
        <taxon>Arthropoda</taxon>
        <taxon>Hexapoda</taxon>
        <taxon>Insecta</taxon>
        <taxon>Pterygota</taxon>
        <taxon>Neoptera</taxon>
        <taxon>Endopterygota</taxon>
        <taxon>Lepidoptera</taxon>
        <taxon>Glossata</taxon>
        <taxon>Ditrysia</taxon>
        <taxon>Tineoidea</taxon>
        <taxon>Psychidae</taxon>
        <taxon>Oiketicinae</taxon>
        <taxon>Eumeta</taxon>
    </lineage>
</organism>
<gene>
    <name evidence="2" type="ORF">EVAR_51303_1</name>
</gene>
<evidence type="ECO:0000313" key="3">
    <source>
        <dbReference type="Proteomes" id="UP000299102"/>
    </source>
</evidence>
<protein>
    <submittedName>
        <fullName evidence="2">Uncharacterized protein</fullName>
    </submittedName>
</protein>
<evidence type="ECO:0000313" key="2">
    <source>
        <dbReference type="EMBL" id="GBP66134.1"/>
    </source>
</evidence>
<dbReference type="AlphaFoldDB" id="A0A4C1XU83"/>
<dbReference type="Proteomes" id="UP000299102">
    <property type="component" value="Unassembled WGS sequence"/>
</dbReference>
<comment type="caution">
    <text evidence="2">The sequence shown here is derived from an EMBL/GenBank/DDBJ whole genome shotgun (WGS) entry which is preliminary data.</text>
</comment>
<name>A0A4C1XU83_EUMVA</name>